<feature type="compositionally biased region" description="Basic and acidic residues" evidence="5">
    <location>
        <begin position="505"/>
        <end position="514"/>
    </location>
</feature>
<dbReference type="Pfam" id="PF14559">
    <property type="entry name" value="TPR_19"/>
    <property type="match status" value="1"/>
</dbReference>
<feature type="transmembrane region" description="Helical" evidence="6">
    <location>
        <begin position="46"/>
        <end position="76"/>
    </location>
</feature>
<sequence length="514" mass="56221">MLWSLLKIVIFVAAVAALTLGAGYVMESQGGLQITAGGYEFNLGPLQSVIAVIVLVIALYVLFKLVSLLVALIRFINGDDTALSRYFDRNREKKGYQALSEGLLALASGEGRLAMAKAQKAERYLHKPEVTNLLTAQAAEMSGDTRKAEEVYKKLIANEETRFVGIRGMMKQKLARGDSETALKLAERAFTLKPKHEEVQDVLLRLQAQKHDWQGARRTLTAKLKHGALPRDVYRRRDAVLALSEAKDILDEDKPIEAREAAIASAKSSPDLIPAACMAARSHIADGKPKLAVRVLKKGWSVEPHPDLAAAFAEIAPEETPAERIKRFRTLTSVRPEHRETRLLKAELALAAEDFPEARRALGDLVEKEPDARVLTVMAAIERGEGAKDEVVRGWLAKALTAPRGPQWVCENCNHIHAEWVPVCENCEAFDTLAWKRPPHPDSPGATGAEMLPLIVGSLEDKSAEEPPATEEAAPEILAPEPPTEAGRAAAEATEPPAAEEAEPSEEREKEKAK</sequence>
<dbReference type="GO" id="GO:0016020">
    <property type="term" value="C:membrane"/>
    <property type="evidence" value="ECO:0007669"/>
    <property type="project" value="UniProtKB-SubCell"/>
</dbReference>
<keyword evidence="9" id="KW-1185">Reference proteome</keyword>
<evidence type="ECO:0000256" key="6">
    <source>
        <dbReference type="SAM" id="Phobius"/>
    </source>
</evidence>
<dbReference type="InterPro" id="IPR016982">
    <property type="entry name" value="Mms48"/>
</dbReference>
<dbReference type="Gene3D" id="1.25.40.10">
    <property type="entry name" value="Tetratricopeptide repeat domain"/>
    <property type="match status" value="1"/>
</dbReference>
<evidence type="ECO:0000256" key="3">
    <source>
        <dbReference type="ARBA" id="ARBA00022989"/>
    </source>
</evidence>
<dbReference type="eggNOG" id="COG3898">
    <property type="taxonomic scope" value="Bacteria"/>
</dbReference>
<dbReference type="SUPFAM" id="SSF48452">
    <property type="entry name" value="TPR-like"/>
    <property type="match status" value="1"/>
</dbReference>
<dbReference type="PIRSF" id="PIRSF031802">
    <property type="entry name" value="UCP031802"/>
    <property type="match status" value="1"/>
</dbReference>
<evidence type="ECO:0000259" key="7">
    <source>
        <dbReference type="Pfam" id="PF07219"/>
    </source>
</evidence>
<dbReference type="HOGENOM" id="CLU_028454_0_0_5"/>
<keyword evidence="4 6" id="KW-0472">Membrane</keyword>
<gene>
    <name evidence="8" type="ORF">Salmuc_05260</name>
</gene>
<dbReference type="AlphaFoldDB" id="S9QM18"/>
<evidence type="ECO:0000256" key="5">
    <source>
        <dbReference type="SAM" id="MobiDB-lite"/>
    </source>
</evidence>
<accession>S9QM18</accession>
<feature type="compositionally biased region" description="Low complexity" evidence="5">
    <location>
        <begin position="466"/>
        <end position="497"/>
    </location>
</feature>
<comment type="subcellular location">
    <subcellularLocation>
        <location evidence="1">Membrane</location>
    </subcellularLocation>
</comment>
<dbReference type="STRING" id="1123237.Salmuc_05260"/>
<feature type="domain" description="HemY N-terminal" evidence="7">
    <location>
        <begin position="30"/>
        <end position="143"/>
    </location>
</feature>
<dbReference type="Pfam" id="PF07219">
    <property type="entry name" value="HemY_N"/>
    <property type="match status" value="1"/>
</dbReference>
<name>S9QM18_9RHOB</name>
<evidence type="ECO:0000256" key="2">
    <source>
        <dbReference type="ARBA" id="ARBA00022692"/>
    </source>
</evidence>
<keyword evidence="3 6" id="KW-1133">Transmembrane helix</keyword>
<dbReference type="InterPro" id="IPR010817">
    <property type="entry name" value="HemY_N"/>
</dbReference>
<dbReference type="InterPro" id="IPR011990">
    <property type="entry name" value="TPR-like_helical_dom_sf"/>
</dbReference>
<evidence type="ECO:0000256" key="1">
    <source>
        <dbReference type="ARBA" id="ARBA00004370"/>
    </source>
</evidence>
<comment type="caution">
    <text evidence="8">The sequence shown here is derived from an EMBL/GenBank/DDBJ whole genome shotgun (WGS) entry which is preliminary data.</text>
</comment>
<dbReference type="OrthoDB" id="9798343at2"/>
<proteinExistence type="predicted"/>
<feature type="region of interest" description="Disordered" evidence="5">
    <location>
        <begin position="457"/>
        <end position="514"/>
    </location>
</feature>
<evidence type="ECO:0000256" key="4">
    <source>
        <dbReference type="ARBA" id="ARBA00023136"/>
    </source>
</evidence>
<protein>
    <recommendedName>
        <fullName evidence="7">HemY N-terminal domain-containing protein</fullName>
    </recommendedName>
</protein>
<dbReference type="EMBL" id="APVH01000021">
    <property type="protein sequence ID" value="EPX82511.1"/>
    <property type="molecule type" value="Genomic_DNA"/>
</dbReference>
<evidence type="ECO:0000313" key="8">
    <source>
        <dbReference type="EMBL" id="EPX82511.1"/>
    </source>
</evidence>
<organism evidence="8 9">
    <name type="scientific">Salipiger mucosus DSM 16094</name>
    <dbReference type="NCBI Taxonomy" id="1123237"/>
    <lineage>
        <taxon>Bacteria</taxon>
        <taxon>Pseudomonadati</taxon>
        <taxon>Pseudomonadota</taxon>
        <taxon>Alphaproteobacteria</taxon>
        <taxon>Rhodobacterales</taxon>
        <taxon>Roseobacteraceae</taxon>
        <taxon>Salipiger</taxon>
    </lineage>
</organism>
<dbReference type="Proteomes" id="UP000015347">
    <property type="component" value="Unassembled WGS sequence"/>
</dbReference>
<feature type="transmembrane region" description="Helical" evidence="6">
    <location>
        <begin position="5"/>
        <end position="26"/>
    </location>
</feature>
<reference evidence="9" key="1">
    <citation type="journal article" date="2014" name="Stand. Genomic Sci.">
        <title>Genome sequence of the exopolysaccharide-producing Salipiger mucosus type strain (DSM 16094(T)), a moderately halophilic member of the Roseobacter clade.</title>
        <authorList>
            <person name="Riedel T."/>
            <person name="Spring S."/>
            <person name="Fiebig A."/>
            <person name="Petersen J."/>
            <person name="Kyrpides N.C."/>
            <person name="Goker M."/>
            <person name="Klenk H.P."/>
        </authorList>
    </citation>
    <scope>NUCLEOTIDE SEQUENCE [LARGE SCALE GENOMIC DNA]</scope>
    <source>
        <strain evidence="9">DSM 16094</strain>
    </source>
</reference>
<dbReference type="RefSeq" id="WP_020039538.1">
    <property type="nucleotide sequence ID" value="NZ_KE557275.1"/>
</dbReference>
<keyword evidence="2 6" id="KW-0812">Transmembrane</keyword>
<evidence type="ECO:0000313" key="9">
    <source>
        <dbReference type="Proteomes" id="UP000015347"/>
    </source>
</evidence>